<protein>
    <recommendedName>
        <fullName evidence="4">Trimethylguanosine synthase</fullName>
    </recommendedName>
</protein>
<reference evidence="3" key="1">
    <citation type="journal article" date="2023" name="Commun. Biol.">
        <title>Genome analysis of Parmales, the sister group of diatoms, reveals the evolutionary specialization of diatoms from phago-mixotrophs to photoautotrophs.</title>
        <authorList>
            <person name="Ban H."/>
            <person name="Sato S."/>
            <person name="Yoshikawa S."/>
            <person name="Yamada K."/>
            <person name="Nakamura Y."/>
            <person name="Ichinomiya M."/>
            <person name="Sato N."/>
            <person name="Blanc-Mathieu R."/>
            <person name="Endo H."/>
            <person name="Kuwata A."/>
            <person name="Ogata H."/>
        </authorList>
    </citation>
    <scope>NUCLEOTIDE SEQUENCE [LARGE SCALE GENOMIC DNA]</scope>
</reference>
<organism evidence="2 3">
    <name type="scientific">Triparma columacea</name>
    <dbReference type="NCBI Taxonomy" id="722753"/>
    <lineage>
        <taxon>Eukaryota</taxon>
        <taxon>Sar</taxon>
        <taxon>Stramenopiles</taxon>
        <taxon>Ochrophyta</taxon>
        <taxon>Bolidophyceae</taxon>
        <taxon>Parmales</taxon>
        <taxon>Triparmaceae</taxon>
        <taxon>Triparma</taxon>
    </lineage>
</organism>
<feature type="compositionally biased region" description="Basic residues" evidence="1">
    <location>
        <begin position="86"/>
        <end position="98"/>
    </location>
</feature>
<evidence type="ECO:0008006" key="4">
    <source>
        <dbReference type="Google" id="ProtNLM"/>
    </source>
</evidence>
<sequence>MISGYIDLFDLYVLEVSPEDNAFIVKTPTFAENIRARALEERLIRWEGVDGKVRIIDDSSSVSGNAKNDPTDADTEASASSATPQLKKRKKKRKRRKIPQPSYLPDGSNGDSVPSPLPPSLNKYWHQRSRLLSKGSITPSPLFNITISSNPQDVTFTLSDSIIAERWYSVSPEIISRAMSGYLVHISPPAPSSTSPLALYVDPFAGVGQDTVSLSKSLATRSYSHLIFSCDLDLNCLLTTSYNLSLQKVPVDSVVLVWCNSVALARSLPTNFNYSISSSEARTKEGYLLVRFGPQPETSSADNFKSLWSALPLLELTSGNSTEVRGVFLSPPWNNTGFYDRGGGGRFTLQDDVVIGDGEGGNVTGMNIVDEWRAKVVRGGAVCTFVPNTWDPSELQRGASSDGGRTEVYRHLLNGKHKTGCVYFVK</sequence>
<evidence type="ECO:0000313" key="3">
    <source>
        <dbReference type="Proteomes" id="UP001165065"/>
    </source>
</evidence>
<dbReference type="GO" id="GO:0071164">
    <property type="term" value="F:RNA cap trimethylguanosine synthase activity"/>
    <property type="evidence" value="ECO:0007669"/>
    <property type="project" value="TreeGrafter"/>
</dbReference>
<name>A0A9W7G734_9STRA</name>
<accession>A0A9W7G734</accession>
<feature type="region of interest" description="Disordered" evidence="1">
    <location>
        <begin position="59"/>
        <end position="120"/>
    </location>
</feature>
<gene>
    <name evidence="2" type="ORF">TrCOL_g5059</name>
</gene>
<feature type="compositionally biased region" description="Polar residues" evidence="1">
    <location>
        <begin position="59"/>
        <end position="68"/>
    </location>
</feature>
<comment type="caution">
    <text evidence="2">The sequence shown here is derived from an EMBL/GenBank/DDBJ whole genome shotgun (WGS) entry which is preliminary data.</text>
</comment>
<dbReference type="GO" id="GO:0005634">
    <property type="term" value="C:nucleus"/>
    <property type="evidence" value="ECO:0007669"/>
    <property type="project" value="TreeGrafter"/>
</dbReference>
<dbReference type="InterPro" id="IPR029063">
    <property type="entry name" value="SAM-dependent_MTases_sf"/>
</dbReference>
<evidence type="ECO:0000256" key="1">
    <source>
        <dbReference type="SAM" id="MobiDB-lite"/>
    </source>
</evidence>
<keyword evidence="3" id="KW-1185">Reference proteome</keyword>
<dbReference type="Proteomes" id="UP001165065">
    <property type="component" value="Unassembled WGS sequence"/>
</dbReference>
<proteinExistence type="predicted"/>
<dbReference type="PANTHER" id="PTHR14741:SF32">
    <property type="entry name" value="TRIMETHYLGUANOSINE SYNTHASE"/>
    <property type="match status" value="1"/>
</dbReference>
<dbReference type="Gene3D" id="3.40.50.150">
    <property type="entry name" value="Vaccinia Virus protein VP39"/>
    <property type="match status" value="1"/>
</dbReference>
<dbReference type="PANTHER" id="PTHR14741">
    <property type="entry name" value="S-ADENOSYLMETHIONINE-DEPENDENT METHYLTRANSFERASE RELATED"/>
    <property type="match status" value="1"/>
</dbReference>
<dbReference type="OrthoDB" id="194443at2759"/>
<evidence type="ECO:0000313" key="2">
    <source>
        <dbReference type="EMBL" id="GMI35006.1"/>
    </source>
</evidence>
<dbReference type="AlphaFoldDB" id="A0A9W7G734"/>
<dbReference type="EMBL" id="BRYA01000049">
    <property type="protein sequence ID" value="GMI35006.1"/>
    <property type="molecule type" value="Genomic_DNA"/>
</dbReference>